<evidence type="ECO:0000313" key="8">
    <source>
        <dbReference type="EMBL" id="WJW65919.1"/>
    </source>
</evidence>
<dbReference type="InterPro" id="IPR022907">
    <property type="entry name" value="VapC_family"/>
</dbReference>
<feature type="binding site" evidence="5">
    <location>
        <position position="25"/>
    </location>
    <ligand>
        <name>Mg(2+)</name>
        <dbReference type="ChEBI" id="CHEBI:18420"/>
    </ligand>
</feature>
<dbReference type="EMBL" id="CP128399">
    <property type="protein sequence ID" value="WJW65919.1"/>
    <property type="molecule type" value="Genomic_DNA"/>
</dbReference>
<dbReference type="Proteomes" id="UP000521676">
    <property type="component" value="Unassembled WGS sequence"/>
</dbReference>
<reference evidence="7 9" key="1">
    <citation type="submission" date="2020-06" db="EMBL/GenBank/DDBJ databases">
        <title>Anoxygenic phototrophic Chloroflexota member uses a Type I reaction center.</title>
        <authorList>
            <person name="Tsuji J.M."/>
            <person name="Shaw N.A."/>
            <person name="Nagashima S."/>
            <person name="Venkiteswaran J."/>
            <person name="Schiff S.L."/>
            <person name="Hanada S."/>
            <person name="Tank M."/>
            <person name="Neufeld J.D."/>
        </authorList>
    </citation>
    <scope>NUCLEOTIDE SEQUENCE [LARGE SCALE GENOMIC DNA]</scope>
    <source>
        <strain evidence="7">L227-S17</strain>
    </source>
</reference>
<comment type="function">
    <text evidence="5">Toxic component of a toxin-antitoxin (TA) system. An RNase.</text>
</comment>
<keyword evidence="2 5" id="KW-0540">Nuclease</keyword>
<gene>
    <name evidence="5" type="primary">vapC</name>
    <name evidence="7" type="ORF">HXX08_11780</name>
    <name evidence="8" type="ORF">OZ401_001699</name>
</gene>
<evidence type="ECO:0000256" key="3">
    <source>
        <dbReference type="ARBA" id="ARBA00022723"/>
    </source>
</evidence>
<dbReference type="AlphaFoldDB" id="A0A8T7M2L0"/>
<name>A0A8T7M2L0_9CHLR</name>
<keyword evidence="3 5" id="KW-0479">Metal-binding</keyword>
<evidence type="ECO:0000313" key="7">
    <source>
        <dbReference type="EMBL" id="NWJ46550.1"/>
    </source>
</evidence>
<keyword evidence="10" id="KW-1185">Reference proteome</keyword>
<accession>A0A8T7M2L0</accession>
<dbReference type="Pfam" id="PF01850">
    <property type="entry name" value="PIN"/>
    <property type="match status" value="1"/>
</dbReference>
<evidence type="ECO:0000313" key="10">
    <source>
        <dbReference type="Proteomes" id="UP001431572"/>
    </source>
</evidence>
<evidence type="ECO:0000259" key="6">
    <source>
        <dbReference type="Pfam" id="PF01850"/>
    </source>
</evidence>
<dbReference type="GO" id="GO:0090729">
    <property type="term" value="F:toxin activity"/>
    <property type="evidence" value="ECO:0007669"/>
    <property type="project" value="UniProtKB-KW"/>
</dbReference>
<keyword evidence="5" id="KW-0460">Magnesium</keyword>
<dbReference type="SUPFAM" id="SSF88723">
    <property type="entry name" value="PIN domain-like"/>
    <property type="match status" value="1"/>
</dbReference>
<dbReference type="CDD" id="cd09854">
    <property type="entry name" value="PIN_VapC-like"/>
    <property type="match status" value="1"/>
</dbReference>
<feature type="binding site" evidence="5">
    <location>
        <position position="129"/>
    </location>
    <ligand>
        <name>Mg(2+)</name>
        <dbReference type="ChEBI" id="CHEBI:18420"/>
    </ligand>
</feature>
<dbReference type="RefSeq" id="WP_341467806.1">
    <property type="nucleotide sequence ID" value="NZ_CP128399.1"/>
</dbReference>
<evidence type="ECO:0000256" key="2">
    <source>
        <dbReference type="ARBA" id="ARBA00022722"/>
    </source>
</evidence>
<comment type="similarity">
    <text evidence="5">Belongs to the PINc/VapC protein family.</text>
</comment>
<protein>
    <recommendedName>
        <fullName evidence="5">Ribonuclease VapC</fullName>
        <shortName evidence="5">RNase VapC</shortName>
        <ecNumber evidence="5">3.1.-.-</ecNumber>
    </recommendedName>
    <alternativeName>
        <fullName evidence="5">Toxin VapC</fullName>
    </alternativeName>
</protein>
<proteinExistence type="inferred from homology"/>
<dbReference type="GO" id="GO:0016787">
    <property type="term" value="F:hydrolase activity"/>
    <property type="evidence" value="ECO:0007669"/>
    <property type="project" value="UniProtKB-KW"/>
</dbReference>
<dbReference type="GO" id="GO:0000287">
    <property type="term" value="F:magnesium ion binding"/>
    <property type="evidence" value="ECO:0007669"/>
    <property type="project" value="UniProtKB-UniRule"/>
</dbReference>
<organism evidence="7 9">
    <name type="scientific">Candidatus Chlorohelix allophototropha</name>
    <dbReference type="NCBI Taxonomy" id="3003348"/>
    <lineage>
        <taxon>Bacteria</taxon>
        <taxon>Bacillati</taxon>
        <taxon>Chloroflexota</taxon>
        <taxon>Chloroflexia</taxon>
        <taxon>Candidatus Chloroheliales</taxon>
        <taxon>Candidatus Chloroheliaceae</taxon>
        <taxon>Candidatus Chlorohelix</taxon>
    </lineage>
</organism>
<reference evidence="8" key="2">
    <citation type="journal article" date="2024" name="Nature">
        <title>Anoxygenic phototroph of the Chloroflexota uses a type I reaction centre.</title>
        <authorList>
            <person name="Tsuji J.M."/>
            <person name="Shaw N.A."/>
            <person name="Nagashima S."/>
            <person name="Venkiteswaran J.J."/>
            <person name="Schiff S.L."/>
            <person name="Watanabe T."/>
            <person name="Fukui M."/>
            <person name="Hanada S."/>
            <person name="Tank M."/>
            <person name="Neufeld J.D."/>
        </authorList>
    </citation>
    <scope>NUCLEOTIDE SEQUENCE</scope>
    <source>
        <strain evidence="8">L227-S17</strain>
    </source>
</reference>
<dbReference type="InterPro" id="IPR002716">
    <property type="entry name" value="PIN_dom"/>
</dbReference>
<dbReference type="Proteomes" id="UP001431572">
    <property type="component" value="Chromosome 1"/>
</dbReference>
<dbReference type="EMBL" id="JACATZ010000001">
    <property type="protein sequence ID" value="NWJ46550.1"/>
    <property type="molecule type" value="Genomic_DNA"/>
</dbReference>
<dbReference type="EC" id="3.1.-.-" evidence="5"/>
<evidence type="ECO:0000256" key="4">
    <source>
        <dbReference type="ARBA" id="ARBA00022801"/>
    </source>
</evidence>
<evidence type="ECO:0000313" key="9">
    <source>
        <dbReference type="Proteomes" id="UP000521676"/>
    </source>
</evidence>
<evidence type="ECO:0000256" key="5">
    <source>
        <dbReference type="HAMAP-Rule" id="MF_00265"/>
    </source>
</evidence>
<keyword evidence="1 5" id="KW-1277">Toxin-antitoxin system</keyword>
<dbReference type="InterPro" id="IPR029060">
    <property type="entry name" value="PIN-like_dom_sf"/>
</dbReference>
<sequence>MAQQKPKLVYWKPGLAVKASKVYLDANFIVALAHPAHIWHANALALLAHFNERNTGLTLSSLALNEAIYQLMRLREKESESPEAVPNLSLWLDDILLRSPLLRLFEPPDLAFHRKTLKAIAEHELDPTDAFHYIAARHLNCPLLSNDAGFQKIPDEHLLIVTFF</sequence>
<keyword evidence="4 5" id="KW-0378">Hydrolase</keyword>
<keyword evidence="5" id="KW-0800">Toxin</keyword>
<dbReference type="Gene3D" id="3.40.50.1010">
    <property type="entry name" value="5'-nuclease"/>
    <property type="match status" value="1"/>
</dbReference>
<evidence type="ECO:0000256" key="1">
    <source>
        <dbReference type="ARBA" id="ARBA00022649"/>
    </source>
</evidence>
<dbReference type="GO" id="GO:0004540">
    <property type="term" value="F:RNA nuclease activity"/>
    <property type="evidence" value="ECO:0007669"/>
    <property type="project" value="InterPro"/>
</dbReference>
<dbReference type="HAMAP" id="MF_00265">
    <property type="entry name" value="VapC_Nob1"/>
    <property type="match status" value="1"/>
</dbReference>
<comment type="cofactor">
    <cofactor evidence="5">
        <name>Mg(2+)</name>
        <dbReference type="ChEBI" id="CHEBI:18420"/>
    </cofactor>
</comment>
<feature type="domain" description="PIN" evidence="6">
    <location>
        <begin position="22"/>
        <end position="154"/>
    </location>
</feature>